<name>A0ABD3RGW4_9STRA</name>
<sequence>MTRLLSLLLLLKASTPTDASVSIALSNCTNVTFPDEDNVVRELCFSVRMLGPPITMTTLPNGTEYTEYVGGSSMTYSFEGDLMGLTTVVSWGGEGDATEDCVAAADGEDCQRCAICNDGGSFDADCTNLEHGRIVECDEVPLWGVDEFERPFFPFSSAFEYTAGNSNITHYTSDTTTAVETTPTDSASAAAFLQGGLLAIVGTVAMLAL</sequence>
<evidence type="ECO:0000256" key="1">
    <source>
        <dbReference type="SAM" id="SignalP"/>
    </source>
</evidence>
<comment type="caution">
    <text evidence="2">The sequence shown here is derived from an EMBL/GenBank/DDBJ whole genome shotgun (WGS) entry which is preliminary data.</text>
</comment>
<proteinExistence type="predicted"/>
<gene>
    <name evidence="2" type="ORF">ACHAXA_000939</name>
</gene>
<feature type="chain" id="PRO_5044768012" evidence="1">
    <location>
        <begin position="20"/>
        <end position="209"/>
    </location>
</feature>
<dbReference type="Proteomes" id="UP001530377">
    <property type="component" value="Unassembled WGS sequence"/>
</dbReference>
<accession>A0ABD3RGW4</accession>
<protein>
    <submittedName>
        <fullName evidence="2">Uncharacterized protein</fullName>
    </submittedName>
</protein>
<keyword evidence="1" id="KW-0732">Signal</keyword>
<evidence type="ECO:0000313" key="3">
    <source>
        <dbReference type="Proteomes" id="UP001530377"/>
    </source>
</evidence>
<feature type="signal peptide" evidence="1">
    <location>
        <begin position="1"/>
        <end position="19"/>
    </location>
</feature>
<reference evidence="2 3" key="1">
    <citation type="submission" date="2024-10" db="EMBL/GenBank/DDBJ databases">
        <title>Updated reference genomes for cyclostephanoid diatoms.</title>
        <authorList>
            <person name="Roberts W.R."/>
            <person name="Alverson A.J."/>
        </authorList>
    </citation>
    <scope>NUCLEOTIDE SEQUENCE [LARGE SCALE GENOMIC DNA]</scope>
    <source>
        <strain evidence="2 3">AJA228-03</strain>
    </source>
</reference>
<organism evidence="2 3">
    <name type="scientific">Cyclostephanos tholiformis</name>
    <dbReference type="NCBI Taxonomy" id="382380"/>
    <lineage>
        <taxon>Eukaryota</taxon>
        <taxon>Sar</taxon>
        <taxon>Stramenopiles</taxon>
        <taxon>Ochrophyta</taxon>
        <taxon>Bacillariophyta</taxon>
        <taxon>Coscinodiscophyceae</taxon>
        <taxon>Thalassiosirophycidae</taxon>
        <taxon>Stephanodiscales</taxon>
        <taxon>Stephanodiscaceae</taxon>
        <taxon>Cyclostephanos</taxon>
    </lineage>
</organism>
<keyword evidence="3" id="KW-1185">Reference proteome</keyword>
<evidence type="ECO:0000313" key="2">
    <source>
        <dbReference type="EMBL" id="KAL3812170.1"/>
    </source>
</evidence>
<dbReference type="AlphaFoldDB" id="A0ABD3RGW4"/>
<dbReference type="EMBL" id="JALLPB020000213">
    <property type="protein sequence ID" value="KAL3812170.1"/>
    <property type="molecule type" value="Genomic_DNA"/>
</dbReference>